<reference evidence="1 2" key="1">
    <citation type="submission" date="2015-07" db="EMBL/GenBank/DDBJ databases">
        <authorList>
            <consortium name="Pathogen Informatics"/>
        </authorList>
    </citation>
    <scope>NUCLEOTIDE SEQUENCE [LARGE SCALE GENOMIC DNA]</scope>
    <source>
        <strain evidence="1 2">A51</strain>
    </source>
</reference>
<dbReference type="Proteomes" id="UP000044806">
    <property type="component" value="Unassembled WGS sequence"/>
</dbReference>
<dbReference type="AlphaFoldDB" id="A0A655R5J8"/>
<accession>A0A655R5J8</accession>
<organism evidence="1 2">
    <name type="scientific">Vibrio cholerae</name>
    <dbReference type="NCBI Taxonomy" id="666"/>
    <lineage>
        <taxon>Bacteria</taxon>
        <taxon>Pseudomonadati</taxon>
        <taxon>Pseudomonadota</taxon>
        <taxon>Gammaproteobacteria</taxon>
        <taxon>Vibrionales</taxon>
        <taxon>Vibrionaceae</taxon>
        <taxon>Vibrio</taxon>
    </lineage>
</organism>
<dbReference type="EMBL" id="CWOW01000025">
    <property type="protein sequence ID" value="CSB10781.1"/>
    <property type="molecule type" value="Genomic_DNA"/>
</dbReference>
<protein>
    <submittedName>
        <fullName evidence="1">Uncharacterized protein</fullName>
    </submittedName>
</protein>
<gene>
    <name evidence="1" type="ORF">ERS013165_03404</name>
</gene>
<sequence length="52" mass="5708">MVIKKRHFALIVRGESGVKRAIAKTGKGTFLNGVQGITNHIIPRFILQTGFS</sequence>
<evidence type="ECO:0000313" key="1">
    <source>
        <dbReference type="EMBL" id="CSB10781.1"/>
    </source>
</evidence>
<name>A0A655R5J8_VIBCL</name>
<evidence type="ECO:0000313" key="2">
    <source>
        <dbReference type="Proteomes" id="UP000044806"/>
    </source>
</evidence>
<proteinExistence type="predicted"/>